<dbReference type="AlphaFoldDB" id="A0A8T0H9H9"/>
<feature type="coiled-coil region" evidence="1">
    <location>
        <begin position="23"/>
        <end position="50"/>
    </location>
</feature>
<gene>
    <name evidence="2" type="ORF">KC19_7G012200</name>
</gene>
<sequence>MKSSISEKTDNDSIHIGDHELWLKTAEALVGQLQQALAKSQDDLAQANIRN</sequence>
<keyword evidence="1" id="KW-0175">Coiled coil</keyword>
<evidence type="ECO:0000256" key="1">
    <source>
        <dbReference type="SAM" id="Coils"/>
    </source>
</evidence>
<dbReference type="OrthoDB" id="71227at2759"/>
<evidence type="ECO:0000313" key="3">
    <source>
        <dbReference type="Proteomes" id="UP000822688"/>
    </source>
</evidence>
<reference evidence="2" key="1">
    <citation type="submission" date="2020-06" db="EMBL/GenBank/DDBJ databases">
        <title>WGS assembly of Ceratodon purpureus strain R40.</title>
        <authorList>
            <person name="Carey S.B."/>
            <person name="Jenkins J."/>
            <person name="Shu S."/>
            <person name="Lovell J.T."/>
            <person name="Sreedasyam A."/>
            <person name="Maumus F."/>
            <person name="Tiley G.P."/>
            <person name="Fernandez-Pozo N."/>
            <person name="Barry K."/>
            <person name="Chen C."/>
            <person name="Wang M."/>
            <person name="Lipzen A."/>
            <person name="Daum C."/>
            <person name="Saski C.A."/>
            <person name="Payton A.C."/>
            <person name="Mcbreen J.C."/>
            <person name="Conrad R.E."/>
            <person name="Kollar L.M."/>
            <person name="Olsson S."/>
            <person name="Huttunen S."/>
            <person name="Landis J.B."/>
            <person name="Wickett N.J."/>
            <person name="Johnson M.G."/>
            <person name="Rensing S.A."/>
            <person name="Grimwood J."/>
            <person name="Schmutz J."/>
            <person name="Mcdaniel S.F."/>
        </authorList>
    </citation>
    <scope>NUCLEOTIDE SEQUENCE</scope>
    <source>
        <strain evidence="2">R40</strain>
    </source>
</reference>
<evidence type="ECO:0000313" key="2">
    <source>
        <dbReference type="EMBL" id="KAG0565752.1"/>
    </source>
</evidence>
<dbReference type="Proteomes" id="UP000822688">
    <property type="component" value="Chromosome 7"/>
</dbReference>
<keyword evidence="3" id="KW-1185">Reference proteome</keyword>
<name>A0A8T0H9H9_CERPU</name>
<comment type="caution">
    <text evidence="2">The sequence shown here is derived from an EMBL/GenBank/DDBJ whole genome shotgun (WGS) entry which is preliminary data.</text>
</comment>
<organism evidence="2 3">
    <name type="scientific">Ceratodon purpureus</name>
    <name type="common">Fire moss</name>
    <name type="synonym">Dicranum purpureum</name>
    <dbReference type="NCBI Taxonomy" id="3225"/>
    <lineage>
        <taxon>Eukaryota</taxon>
        <taxon>Viridiplantae</taxon>
        <taxon>Streptophyta</taxon>
        <taxon>Embryophyta</taxon>
        <taxon>Bryophyta</taxon>
        <taxon>Bryophytina</taxon>
        <taxon>Bryopsida</taxon>
        <taxon>Dicranidae</taxon>
        <taxon>Pseudoditrichales</taxon>
        <taxon>Ditrichaceae</taxon>
        <taxon>Ceratodon</taxon>
    </lineage>
</organism>
<protein>
    <submittedName>
        <fullName evidence="2">Uncharacterized protein</fullName>
    </submittedName>
</protein>
<proteinExistence type="predicted"/>
<accession>A0A8T0H9H9</accession>
<dbReference type="EMBL" id="CM026428">
    <property type="protein sequence ID" value="KAG0565752.1"/>
    <property type="molecule type" value="Genomic_DNA"/>
</dbReference>